<organism evidence="2 3">
    <name type="scientific">Sumerlaea chitinivorans</name>
    <dbReference type="NCBI Taxonomy" id="2250252"/>
    <lineage>
        <taxon>Bacteria</taxon>
        <taxon>Candidatus Sumerlaeota</taxon>
        <taxon>Candidatus Sumerlaeia</taxon>
        <taxon>Candidatus Sumerlaeales</taxon>
        <taxon>Candidatus Sumerlaeaceae</taxon>
        <taxon>Candidatus Sumerlaea</taxon>
    </lineage>
</organism>
<dbReference type="AlphaFoldDB" id="A0A2Z4Y9X2"/>
<sequence>MYFFCENGDNAKRGQALSACNGVEEPEKLTRSREEREKRN</sequence>
<evidence type="ECO:0000313" key="2">
    <source>
        <dbReference type="EMBL" id="AXA37412.1"/>
    </source>
</evidence>
<proteinExistence type="predicted"/>
<dbReference type="EMBL" id="CP030759">
    <property type="protein sequence ID" value="AXA37412.1"/>
    <property type="molecule type" value="Genomic_DNA"/>
</dbReference>
<feature type="region of interest" description="Disordered" evidence="1">
    <location>
        <begin position="21"/>
        <end position="40"/>
    </location>
</feature>
<dbReference type="Proteomes" id="UP000262583">
    <property type="component" value="Chromosome"/>
</dbReference>
<feature type="compositionally biased region" description="Basic and acidic residues" evidence="1">
    <location>
        <begin position="25"/>
        <end position="40"/>
    </location>
</feature>
<accession>A0A2Z4Y9X2</accession>
<protein>
    <submittedName>
        <fullName evidence="2">Uncharacterized protein</fullName>
    </submittedName>
</protein>
<gene>
    <name evidence="2" type="ORF">BRCON_2670</name>
</gene>
<dbReference type="KEGG" id="schv:BRCON_2670"/>
<name>A0A2Z4Y9X2_SUMC1</name>
<evidence type="ECO:0000256" key="1">
    <source>
        <dbReference type="SAM" id="MobiDB-lite"/>
    </source>
</evidence>
<reference evidence="2 3" key="1">
    <citation type="submission" date="2018-05" db="EMBL/GenBank/DDBJ databases">
        <title>A metagenomic window into the 2 km-deep terrestrial subsurface aquifer revealed taxonomically and functionally diverse microbial community comprising novel uncultured bacterial lineages.</title>
        <authorList>
            <person name="Kadnikov V.V."/>
            <person name="Mardanov A.V."/>
            <person name="Beletsky A.V."/>
            <person name="Banks D."/>
            <person name="Pimenov N.V."/>
            <person name="Frank Y.A."/>
            <person name="Karnachuk O.V."/>
            <person name="Ravin N.V."/>
        </authorList>
    </citation>
    <scope>NUCLEOTIDE SEQUENCE [LARGE SCALE GENOMIC DNA]</scope>
    <source>
        <strain evidence="2">BY</strain>
    </source>
</reference>
<evidence type="ECO:0000313" key="3">
    <source>
        <dbReference type="Proteomes" id="UP000262583"/>
    </source>
</evidence>